<feature type="transmembrane region" description="Helical" evidence="39">
    <location>
        <begin position="433"/>
        <end position="453"/>
    </location>
</feature>
<dbReference type="GO" id="GO:0030659">
    <property type="term" value="C:cytoplasmic vesicle membrane"/>
    <property type="evidence" value="ECO:0007669"/>
    <property type="project" value="UniProtKB-SubCell"/>
</dbReference>
<dbReference type="GO" id="GO:0005764">
    <property type="term" value="C:lysosome"/>
    <property type="evidence" value="ECO:0007669"/>
    <property type="project" value="UniProtKB-SubCell"/>
</dbReference>
<evidence type="ECO:0000256" key="7">
    <source>
        <dbReference type="ARBA" id="ARBA00004279"/>
    </source>
</evidence>
<evidence type="ECO:0000256" key="27">
    <source>
        <dbReference type="ARBA" id="ARBA00023136"/>
    </source>
</evidence>
<keyword evidence="18" id="KW-1017">Isopeptide bond</keyword>
<comment type="subcellular location">
    <subcellularLocation>
        <location evidence="6">Cell membrane</location>
        <topology evidence="6">Single-pass type I membrane protein</topology>
    </subcellularLocation>
    <subcellularLocation>
        <location evidence="11">Cell projection</location>
        <location evidence="11">Axon</location>
    </subcellularLocation>
    <subcellularLocation>
        <location evidence="7">Cell projection</location>
        <location evidence="7">Dendrite</location>
    </subcellularLocation>
    <subcellularLocation>
        <location evidence="5">Cell surface</location>
    </subcellularLocation>
    <subcellularLocation>
        <location evidence="2">Cytoplasmic vesicle membrane</location>
    </subcellularLocation>
    <subcellularLocation>
        <location evidence="10">Early endosome</location>
    </subcellularLocation>
    <subcellularLocation>
        <location evidence="4">Endoplasmic reticulum</location>
    </subcellularLocation>
    <subcellularLocation>
        <location evidence="12">Golgi apparatus</location>
        <location evidence="12">trans-Golgi network</location>
    </subcellularLocation>
    <subcellularLocation>
        <location evidence="13">Late endosome</location>
    </subcellularLocation>
    <subcellularLocation>
        <location evidence="9">Lysosome</location>
    </subcellularLocation>
    <subcellularLocation>
        <location evidence="8">Membrane raft</location>
    </subcellularLocation>
    <subcellularLocation>
        <location evidence="3">Recycling endosome</location>
    </subcellularLocation>
</comment>
<dbReference type="InterPro" id="IPR009120">
    <property type="entry name" value="BACE1"/>
</dbReference>
<evidence type="ECO:0000256" key="4">
    <source>
        <dbReference type="ARBA" id="ARBA00004240"/>
    </source>
</evidence>
<keyword evidence="20 39" id="KW-0812">Transmembrane</keyword>
<dbReference type="PRINTS" id="PR01815">
    <property type="entry name" value="BACEFAMILY"/>
</dbReference>
<evidence type="ECO:0000256" key="32">
    <source>
        <dbReference type="ARBA" id="ARBA00023288"/>
    </source>
</evidence>
<dbReference type="GO" id="GO:0009986">
    <property type="term" value="C:cell surface"/>
    <property type="evidence" value="ECO:0007669"/>
    <property type="project" value="UniProtKB-SubCell"/>
</dbReference>
<evidence type="ECO:0000256" key="29">
    <source>
        <dbReference type="ARBA" id="ARBA00023180"/>
    </source>
</evidence>
<name>A0A8C9MRS6_SERCA</name>
<dbReference type="InterPro" id="IPR021109">
    <property type="entry name" value="Peptidase_aspartic_dom_sf"/>
</dbReference>
<accession>A0A8C9MRS6</accession>
<keyword evidence="38" id="KW-0378">Hydrolase</keyword>
<evidence type="ECO:0000313" key="42">
    <source>
        <dbReference type="Proteomes" id="UP000694409"/>
    </source>
</evidence>
<evidence type="ECO:0000256" key="33">
    <source>
        <dbReference type="ARBA" id="ARBA00023329"/>
    </source>
</evidence>
<evidence type="ECO:0000256" key="18">
    <source>
        <dbReference type="ARBA" id="ARBA00022499"/>
    </source>
</evidence>
<evidence type="ECO:0000256" key="38">
    <source>
        <dbReference type="RuleBase" id="RU000454"/>
    </source>
</evidence>
<evidence type="ECO:0000256" key="17">
    <source>
        <dbReference type="ARBA" id="ARBA00022475"/>
    </source>
</evidence>
<dbReference type="InterPro" id="IPR009119">
    <property type="entry name" value="BACE"/>
</dbReference>
<reference evidence="41" key="1">
    <citation type="submission" date="2025-08" db="UniProtKB">
        <authorList>
            <consortium name="Ensembl"/>
        </authorList>
    </citation>
    <scope>IDENTIFICATION</scope>
</reference>
<dbReference type="GO" id="GO:0005886">
    <property type="term" value="C:plasma membrane"/>
    <property type="evidence" value="ECO:0007669"/>
    <property type="project" value="UniProtKB-SubCell"/>
</dbReference>
<evidence type="ECO:0000256" key="6">
    <source>
        <dbReference type="ARBA" id="ARBA00004251"/>
    </source>
</evidence>
<dbReference type="GO" id="GO:0005802">
    <property type="term" value="C:trans-Golgi network"/>
    <property type="evidence" value="ECO:0007669"/>
    <property type="project" value="TreeGrafter"/>
</dbReference>
<dbReference type="SUPFAM" id="SSF50630">
    <property type="entry name" value="Acid proteases"/>
    <property type="match status" value="1"/>
</dbReference>
<dbReference type="PRINTS" id="PR01816">
    <property type="entry name" value="BACE1"/>
</dbReference>
<keyword evidence="19" id="KW-0597">Phosphoprotein</keyword>
<evidence type="ECO:0000256" key="15">
    <source>
        <dbReference type="ARBA" id="ARBA00013261"/>
    </source>
</evidence>
<keyword evidence="38" id="KW-0064">Aspartyl protease</keyword>
<dbReference type="PANTHER" id="PTHR47965:SF69">
    <property type="entry name" value="BETA-SECRETASE 1"/>
    <property type="match status" value="1"/>
</dbReference>
<dbReference type="InterPro" id="IPR001461">
    <property type="entry name" value="Aspartic_peptidase_A1"/>
</dbReference>
<evidence type="ECO:0000256" key="24">
    <source>
        <dbReference type="ARBA" id="ARBA00022989"/>
    </source>
</evidence>
<dbReference type="GO" id="GO:0050435">
    <property type="term" value="P:amyloid-beta metabolic process"/>
    <property type="evidence" value="ECO:0007669"/>
    <property type="project" value="TreeGrafter"/>
</dbReference>
<keyword evidence="26" id="KW-0333">Golgi apparatus</keyword>
<dbReference type="AlphaFoldDB" id="A0A8C9MRS6"/>
<evidence type="ECO:0000256" key="10">
    <source>
        <dbReference type="ARBA" id="ARBA00004412"/>
    </source>
</evidence>
<keyword evidence="21" id="KW-0967">Endosome</keyword>
<keyword evidence="38" id="KW-0645">Protease</keyword>
<evidence type="ECO:0000313" key="41">
    <source>
        <dbReference type="Ensembl" id="ENSSCAP00000007298.1"/>
    </source>
</evidence>
<reference evidence="41" key="2">
    <citation type="submission" date="2025-09" db="UniProtKB">
        <authorList>
            <consortium name="Ensembl"/>
        </authorList>
    </citation>
    <scope>IDENTIFICATION</scope>
</reference>
<evidence type="ECO:0000256" key="30">
    <source>
        <dbReference type="ARBA" id="ARBA00023228"/>
    </source>
</evidence>
<dbReference type="GO" id="GO:0030424">
    <property type="term" value="C:axon"/>
    <property type="evidence" value="ECO:0007669"/>
    <property type="project" value="UniProtKB-SubCell"/>
</dbReference>
<evidence type="ECO:0000256" key="1">
    <source>
        <dbReference type="ARBA" id="ARBA00000187"/>
    </source>
</evidence>
<evidence type="ECO:0000256" key="16">
    <source>
        <dbReference type="ARBA" id="ARBA00017314"/>
    </source>
</evidence>
<dbReference type="Proteomes" id="UP000694409">
    <property type="component" value="Unassembled WGS sequence"/>
</dbReference>
<dbReference type="GeneTree" id="ENSGT00940000157786"/>
<evidence type="ECO:0000256" key="22">
    <source>
        <dbReference type="ARBA" id="ARBA00022824"/>
    </source>
</evidence>
<dbReference type="GO" id="GO:0004190">
    <property type="term" value="F:aspartic-type endopeptidase activity"/>
    <property type="evidence" value="ECO:0007669"/>
    <property type="project" value="UniProtKB-KW"/>
</dbReference>
<dbReference type="PANTHER" id="PTHR47965">
    <property type="entry name" value="ASPARTYL PROTEASE-RELATED"/>
    <property type="match status" value="1"/>
</dbReference>
<feature type="domain" description="Peptidase A1" evidence="40">
    <location>
        <begin position="86"/>
        <end position="391"/>
    </location>
</feature>
<keyword evidence="32" id="KW-0449">Lipoprotein</keyword>
<keyword evidence="33" id="KW-0968">Cytoplasmic vesicle</keyword>
<dbReference type="InterPro" id="IPR033121">
    <property type="entry name" value="PEPTIDASE_A1"/>
</dbReference>
<evidence type="ECO:0000256" key="35">
    <source>
        <dbReference type="ARBA" id="ARBA00032591"/>
    </source>
</evidence>
<evidence type="ECO:0000256" key="3">
    <source>
        <dbReference type="ARBA" id="ARBA00004172"/>
    </source>
</evidence>
<dbReference type="FunFam" id="2.40.70.10:FF:000007">
    <property type="entry name" value="Beta-secretase 1"/>
    <property type="match status" value="1"/>
</dbReference>
<dbReference type="PROSITE" id="PS51767">
    <property type="entry name" value="PEPTIDASE_A1"/>
    <property type="match status" value="1"/>
</dbReference>
<keyword evidence="25" id="KW-0007">Acetylation</keyword>
<protein>
    <recommendedName>
        <fullName evidence="16">Beta-secretase 1</fullName>
        <ecNumber evidence="15">3.4.23.46</ecNumber>
    </recommendedName>
    <alternativeName>
        <fullName evidence="34">Beta-site amyloid precursor protein cleaving enzyme 1</fullName>
    </alternativeName>
    <alternativeName>
        <fullName evidence="35">Memapsin-2</fullName>
    </alternativeName>
    <alternativeName>
        <fullName evidence="36">Membrane-associated aspartic protease 2</fullName>
    </alternativeName>
</protein>
<evidence type="ECO:0000259" key="40">
    <source>
        <dbReference type="PROSITE" id="PS51767"/>
    </source>
</evidence>
<dbReference type="PRINTS" id="PR00792">
    <property type="entry name" value="PEPSIN"/>
</dbReference>
<evidence type="ECO:0000256" key="11">
    <source>
        <dbReference type="ARBA" id="ARBA00004489"/>
    </source>
</evidence>
<evidence type="ECO:0000256" key="19">
    <source>
        <dbReference type="ARBA" id="ARBA00022553"/>
    </source>
</evidence>
<dbReference type="GO" id="GO:0055037">
    <property type="term" value="C:recycling endosome"/>
    <property type="evidence" value="ECO:0007669"/>
    <property type="project" value="UniProtKB-SubCell"/>
</dbReference>
<dbReference type="EC" id="3.4.23.46" evidence="15"/>
<evidence type="ECO:0000256" key="2">
    <source>
        <dbReference type="ARBA" id="ARBA00004156"/>
    </source>
</evidence>
<evidence type="ECO:0000256" key="20">
    <source>
        <dbReference type="ARBA" id="ARBA00022692"/>
    </source>
</evidence>
<evidence type="ECO:0000256" key="37">
    <source>
        <dbReference type="ARBA" id="ARBA00045551"/>
    </source>
</evidence>
<keyword evidence="23" id="KW-0832">Ubl conjugation</keyword>
<evidence type="ECO:0000256" key="23">
    <source>
        <dbReference type="ARBA" id="ARBA00022843"/>
    </source>
</evidence>
<dbReference type="GO" id="GO:0045121">
    <property type="term" value="C:membrane raft"/>
    <property type="evidence" value="ECO:0007669"/>
    <property type="project" value="UniProtKB-SubCell"/>
</dbReference>
<dbReference type="GO" id="GO:0005770">
    <property type="term" value="C:late endosome"/>
    <property type="evidence" value="ECO:0007669"/>
    <property type="project" value="UniProtKB-SubCell"/>
</dbReference>
<evidence type="ECO:0000256" key="34">
    <source>
        <dbReference type="ARBA" id="ARBA00031276"/>
    </source>
</evidence>
<evidence type="ECO:0000256" key="28">
    <source>
        <dbReference type="ARBA" id="ARBA00023139"/>
    </source>
</evidence>
<dbReference type="GO" id="GO:0030425">
    <property type="term" value="C:dendrite"/>
    <property type="evidence" value="ECO:0007669"/>
    <property type="project" value="UniProtKB-SubCell"/>
</dbReference>
<comment type="function">
    <text evidence="37">Responsible for the proteolytic processing of the amyloid precursor protein (APP). Cleaves at the N-terminus of the A-beta peptide sequence, between residues 671 and 672 of APP, leads to the generation and extracellular release of beta-cleaved soluble APP, and a corresponding cell-associated C-terminal fragment which is later released by gamma-secretase. Cleaves CHL1.</text>
</comment>
<dbReference type="GO" id="GO:0006509">
    <property type="term" value="P:membrane protein ectodomain proteolysis"/>
    <property type="evidence" value="ECO:0007669"/>
    <property type="project" value="TreeGrafter"/>
</dbReference>
<evidence type="ECO:0000256" key="31">
    <source>
        <dbReference type="ARBA" id="ARBA00023273"/>
    </source>
</evidence>
<comment type="catalytic activity">
    <reaction evidence="1">
        <text>Broad endopeptidase specificity. Cleaves Glu-Val-Asn-Leu-|-Asp-Ala-Glu-Phe in the Swedish variant of Alzheimer's amyloid precursor protein.</text>
        <dbReference type="EC" id="3.4.23.46"/>
    </reaction>
</comment>
<keyword evidence="17" id="KW-1003">Cell membrane</keyword>
<sequence length="476" mass="53241">MKEFDCASAGNWEPVCPGVGASFPKALTQQGDGDPSPHLSFHLPDADKEVSVSPFALILVLSRAALPSHRQQLIAHTFHVPKHVGFPAFLSFFLLQLNILVDTGSSNFAVGAAPHPFLRRYYQRQLSSTYRDLRKGVYVPYTQGKWEGELGTDLVTIPHGPNVTVRANIAAITESDKFFINGSNWEGILGLAYAEIARPDDSLEPFFDSLVKQTRVPNIFSLQLCGTGFSPNETEAVASVGGSMIIGGIDRSLYVGDIWYTPIRKEWYYEVIIVKLEVNGQDLNMDCKETEKFPDGFWLGEQLVCWQVGTTPWHIFPVLSLYLMGEVTNQSFRITILPQQYLRPVEDVATSQDDCYKFAISQSSTGTVMGAVIMEGFYVVFDRARKRIGFAVSACHVHDEFRTAAVDGPHLHSNMEDCGYNIPQTDESTLMTIAYVMAAICALFMLPLCLMVFQWRCFRCLRRDHDDFADDISLLK</sequence>
<dbReference type="GO" id="GO:0005783">
    <property type="term" value="C:endoplasmic reticulum"/>
    <property type="evidence" value="ECO:0007669"/>
    <property type="project" value="UniProtKB-SubCell"/>
</dbReference>
<dbReference type="Gene3D" id="2.40.70.10">
    <property type="entry name" value="Acid Proteases"/>
    <property type="match status" value="3"/>
</dbReference>
<keyword evidence="24 39" id="KW-1133">Transmembrane helix</keyword>
<keyword evidence="27 39" id="KW-0472">Membrane</keyword>
<evidence type="ECO:0000256" key="13">
    <source>
        <dbReference type="ARBA" id="ARBA00004603"/>
    </source>
</evidence>
<keyword evidence="22" id="KW-0256">Endoplasmic reticulum</keyword>
<evidence type="ECO:0000256" key="12">
    <source>
        <dbReference type="ARBA" id="ARBA00004601"/>
    </source>
</evidence>
<proteinExistence type="inferred from homology"/>
<evidence type="ECO:0000256" key="25">
    <source>
        <dbReference type="ARBA" id="ARBA00022990"/>
    </source>
</evidence>
<dbReference type="Pfam" id="PF00026">
    <property type="entry name" value="Asp"/>
    <property type="match status" value="2"/>
</dbReference>
<evidence type="ECO:0000256" key="5">
    <source>
        <dbReference type="ARBA" id="ARBA00004241"/>
    </source>
</evidence>
<evidence type="ECO:0000256" key="14">
    <source>
        <dbReference type="ARBA" id="ARBA00007447"/>
    </source>
</evidence>
<comment type="similarity">
    <text evidence="14 38">Belongs to the peptidase A1 family.</text>
</comment>
<dbReference type="GO" id="GO:0005769">
    <property type="term" value="C:early endosome"/>
    <property type="evidence" value="ECO:0007669"/>
    <property type="project" value="UniProtKB-SubCell"/>
</dbReference>
<gene>
    <name evidence="41" type="primary">BACE1</name>
</gene>
<keyword evidence="42" id="KW-1185">Reference proteome</keyword>
<keyword evidence="30" id="KW-0458">Lysosome</keyword>
<evidence type="ECO:0000256" key="9">
    <source>
        <dbReference type="ARBA" id="ARBA00004371"/>
    </source>
</evidence>
<keyword evidence="28" id="KW-0564">Palmitate</keyword>
<evidence type="ECO:0000256" key="36">
    <source>
        <dbReference type="ARBA" id="ARBA00032613"/>
    </source>
</evidence>
<keyword evidence="29" id="KW-0325">Glycoprotein</keyword>
<dbReference type="PROSITE" id="PS00141">
    <property type="entry name" value="ASP_PROTEASE"/>
    <property type="match status" value="1"/>
</dbReference>
<keyword evidence="31" id="KW-0966">Cell projection</keyword>
<evidence type="ECO:0000256" key="39">
    <source>
        <dbReference type="SAM" id="Phobius"/>
    </source>
</evidence>
<evidence type="ECO:0000256" key="21">
    <source>
        <dbReference type="ARBA" id="ARBA00022753"/>
    </source>
</evidence>
<evidence type="ECO:0000256" key="8">
    <source>
        <dbReference type="ARBA" id="ARBA00004285"/>
    </source>
</evidence>
<dbReference type="Ensembl" id="ENSSCAT00000008287.1">
    <property type="protein sequence ID" value="ENSSCAP00000007298.1"/>
    <property type="gene ID" value="ENSSCAG00000005510.1"/>
</dbReference>
<evidence type="ECO:0000256" key="26">
    <source>
        <dbReference type="ARBA" id="ARBA00023034"/>
    </source>
</evidence>
<dbReference type="InterPro" id="IPR001969">
    <property type="entry name" value="Aspartic_peptidase_AS"/>
</dbReference>
<organism evidence="41 42">
    <name type="scientific">Serinus canaria</name>
    <name type="common">Island canary</name>
    <name type="synonym">Fringilla canaria</name>
    <dbReference type="NCBI Taxonomy" id="9135"/>
    <lineage>
        <taxon>Eukaryota</taxon>
        <taxon>Metazoa</taxon>
        <taxon>Chordata</taxon>
        <taxon>Craniata</taxon>
        <taxon>Vertebrata</taxon>
        <taxon>Euteleostomi</taxon>
        <taxon>Archelosauria</taxon>
        <taxon>Archosauria</taxon>
        <taxon>Dinosauria</taxon>
        <taxon>Saurischia</taxon>
        <taxon>Theropoda</taxon>
        <taxon>Coelurosauria</taxon>
        <taxon>Aves</taxon>
        <taxon>Neognathae</taxon>
        <taxon>Neoaves</taxon>
        <taxon>Telluraves</taxon>
        <taxon>Australaves</taxon>
        <taxon>Passeriformes</taxon>
        <taxon>Passeroidea</taxon>
        <taxon>Fringillidae</taxon>
        <taxon>Carduelinae</taxon>
        <taxon>Serinus</taxon>
    </lineage>
</organism>